<evidence type="ECO:0000313" key="3">
    <source>
        <dbReference type="EMBL" id="KXV67964.1"/>
    </source>
</evidence>
<dbReference type="EMBL" id="LHZF01000176">
    <property type="protein sequence ID" value="KXV13640.1"/>
    <property type="molecule type" value="Genomic_DNA"/>
</dbReference>
<dbReference type="AlphaFoldDB" id="A0A149RIJ8"/>
<dbReference type="EMBL" id="LHZX01000315">
    <property type="protein sequence ID" value="KXV67964.1"/>
    <property type="molecule type" value="Genomic_DNA"/>
</dbReference>
<dbReference type="OrthoDB" id="7225576at2"/>
<feature type="transmembrane region" description="Helical" evidence="1">
    <location>
        <begin position="29"/>
        <end position="46"/>
    </location>
</feature>
<protein>
    <submittedName>
        <fullName evidence="2">Uncharacterized protein</fullName>
    </submittedName>
</protein>
<accession>A0A149RIJ8</accession>
<evidence type="ECO:0000256" key="1">
    <source>
        <dbReference type="SAM" id="Phobius"/>
    </source>
</evidence>
<evidence type="ECO:0000313" key="5">
    <source>
        <dbReference type="Proteomes" id="UP000075526"/>
    </source>
</evidence>
<reference evidence="4 5" key="1">
    <citation type="submission" date="2015-06" db="EMBL/GenBank/DDBJ databases">
        <title>Improved classification and identification of acetic acid bacteria using matrix-assisted laser desorption/ionization time-of-flight mass spectrometry; Gluconobacter nephelii and Gluconobacter uchimurae are later heterotypic synonyms of Gluconobacter japonicus and Gluconobacter oxydans, respectively.</title>
        <authorList>
            <person name="Li L."/>
            <person name="Cleenwerck I."/>
            <person name="De Vuyst L."/>
            <person name="Vandamme P."/>
        </authorList>
    </citation>
    <scope>NUCLEOTIDE SEQUENCE [LARGE SCALE GENOMIC DNA]</scope>
    <source>
        <strain evidence="2 5">LMG 1552</strain>
        <strain evidence="3 4">LMG 1699</strain>
    </source>
</reference>
<sequence length="60" mass="6569">MTLRIACLLGILACVVVRLIDFHYQQTCMVVGGVMLFLAVIGTLIDEEPPPVKKQKKPAS</sequence>
<evidence type="ECO:0000313" key="4">
    <source>
        <dbReference type="Proteomes" id="UP000075377"/>
    </source>
</evidence>
<evidence type="ECO:0000313" key="2">
    <source>
        <dbReference type="EMBL" id="KXV13640.1"/>
    </source>
</evidence>
<dbReference type="PATRIC" id="fig|178901.13.peg.1500"/>
<gene>
    <name evidence="2" type="ORF">AD933_14365</name>
    <name evidence="3" type="ORF">AD951_13930</name>
</gene>
<keyword evidence="1" id="KW-1133">Transmembrane helix</keyword>
<comment type="caution">
    <text evidence="2">The sequence shown here is derived from an EMBL/GenBank/DDBJ whole genome shotgun (WGS) entry which is preliminary data.</text>
</comment>
<dbReference type="Proteomes" id="UP000075377">
    <property type="component" value="Unassembled WGS sequence"/>
</dbReference>
<name>A0A149RIJ8_9PROT</name>
<keyword evidence="1" id="KW-0812">Transmembrane</keyword>
<keyword evidence="1" id="KW-0472">Membrane</keyword>
<dbReference type="Proteomes" id="UP000075526">
    <property type="component" value="Unassembled WGS sequence"/>
</dbReference>
<organism evidence="2 5">
    <name type="scientific">Acetobacter malorum</name>
    <dbReference type="NCBI Taxonomy" id="178901"/>
    <lineage>
        <taxon>Bacteria</taxon>
        <taxon>Pseudomonadati</taxon>
        <taxon>Pseudomonadota</taxon>
        <taxon>Alphaproteobacteria</taxon>
        <taxon>Acetobacterales</taxon>
        <taxon>Acetobacteraceae</taxon>
        <taxon>Acetobacter</taxon>
    </lineage>
</organism>
<dbReference type="RefSeq" id="WP_061502575.1">
    <property type="nucleotide sequence ID" value="NZ_LHZF01000176.1"/>
</dbReference>
<proteinExistence type="predicted"/>